<name>A0A0P1FGG0_9RHOB</name>
<protein>
    <submittedName>
        <fullName evidence="2">Putative transcriptional regulator</fullName>
    </submittedName>
</protein>
<reference evidence="2 3" key="1">
    <citation type="submission" date="2015-09" db="EMBL/GenBank/DDBJ databases">
        <authorList>
            <consortium name="Swine Surveillance"/>
        </authorList>
    </citation>
    <scope>NUCLEOTIDE SEQUENCE [LARGE SCALE GENOMIC DNA]</scope>
    <source>
        <strain evidence="2 3">CECT 5294</strain>
    </source>
</reference>
<dbReference type="Gene3D" id="1.10.238.160">
    <property type="match status" value="1"/>
</dbReference>
<dbReference type="Pfam" id="PF12728">
    <property type="entry name" value="HTH_17"/>
    <property type="match status" value="1"/>
</dbReference>
<evidence type="ECO:0000313" key="2">
    <source>
        <dbReference type="EMBL" id="CUH60957.1"/>
    </source>
</evidence>
<dbReference type="InterPro" id="IPR041657">
    <property type="entry name" value="HTH_17"/>
</dbReference>
<organism evidence="2 3">
    <name type="scientific">Thalassobacter stenotrophicus</name>
    <dbReference type="NCBI Taxonomy" id="266809"/>
    <lineage>
        <taxon>Bacteria</taxon>
        <taxon>Pseudomonadati</taxon>
        <taxon>Pseudomonadota</taxon>
        <taxon>Alphaproteobacteria</taxon>
        <taxon>Rhodobacterales</taxon>
        <taxon>Roseobacteraceae</taxon>
        <taxon>Thalassobacter</taxon>
    </lineage>
</organism>
<gene>
    <name evidence="2" type="ORF">THS5294_02255</name>
</gene>
<sequence>MSDTTSPQRWLNAEQVAARYGCGRVTVYRMVKRGQIPAPVQFSGRMSRWDVAGLNAADENRTPK</sequence>
<dbReference type="SUPFAM" id="SSF46955">
    <property type="entry name" value="Putative DNA-binding domain"/>
    <property type="match status" value="1"/>
</dbReference>
<feature type="domain" description="Helix-turn-helix" evidence="1">
    <location>
        <begin position="10"/>
        <end position="46"/>
    </location>
</feature>
<proteinExistence type="predicted"/>
<evidence type="ECO:0000259" key="1">
    <source>
        <dbReference type="Pfam" id="PF12728"/>
    </source>
</evidence>
<dbReference type="STRING" id="266809.PM03_03550"/>
<dbReference type="InterPro" id="IPR009061">
    <property type="entry name" value="DNA-bd_dom_put_sf"/>
</dbReference>
<dbReference type="RefSeq" id="WP_058123819.1">
    <property type="nucleotide sequence ID" value="NZ_CYRX01000031.1"/>
</dbReference>
<accession>A0A0P1FGG0</accession>
<dbReference type="Proteomes" id="UP000051298">
    <property type="component" value="Unassembled WGS sequence"/>
</dbReference>
<dbReference type="AlphaFoldDB" id="A0A0P1FGG0"/>
<evidence type="ECO:0000313" key="3">
    <source>
        <dbReference type="Proteomes" id="UP000051298"/>
    </source>
</evidence>
<dbReference type="EMBL" id="CYRX01000031">
    <property type="protein sequence ID" value="CUH60957.1"/>
    <property type="molecule type" value="Genomic_DNA"/>
</dbReference>